<proteinExistence type="predicted"/>
<evidence type="ECO:0000259" key="8">
    <source>
        <dbReference type="PROSITE" id="PS52015"/>
    </source>
</evidence>
<evidence type="ECO:0000256" key="2">
    <source>
        <dbReference type="ARBA" id="ARBA00022692"/>
    </source>
</evidence>
<dbReference type="PANTHER" id="PTHR44825:SF1">
    <property type="entry name" value="DNAJ HOMOLOG SUBFAMILY C MEMBER 4"/>
    <property type="match status" value="1"/>
</dbReference>
<dbReference type="Gene3D" id="1.10.287.110">
    <property type="entry name" value="DnaJ domain"/>
    <property type="match status" value="1"/>
</dbReference>
<dbReference type="InterPro" id="IPR006260">
    <property type="entry name" value="TonB/TolA_C"/>
</dbReference>
<dbReference type="PROSITE" id="PS52015">
    <property type="entry name" value="TONB_CTD"/>
    <property type="match status" value="1"/>
</dbReference>
<reference evidence="10 11" key="1">
    <citation type="journal article" date="2015" name="Stand. Genomic Sci.">
        <title>Genomic Encyclopedia of Bacterial and Archaeal Type Strains, Phase III: the genomes of soil and plant-associated and newly described type strains.</title>
        <authorList>
            <person name="Whitman W.B."/>
            <person name="Woyke T."/>
            <person name="Klenk H.P."/>
            <person name="Zhou Y."/>
            <person name="Lilburn T.G."/>
            <person name="Beck B.J."/>
            <person name="De Vos P."/>
            <person name="Vandamme P."/>
            <person name="Eisen J.A."/>
            <person name="Garrity G."/>
            <person name="Hugenholtz P."/>
            <person name="Kyrpides N.C."/>
        </authorList>
    </citation>
    <scope>NUCLEOTIDE SEQUENCE [LARGE SCALE GENOMIC DNA]</scope>
    <source>
        <strain evidence="10 11">CGMCC 1.10685</strain>
    </source>
</reference>
<dbReference type="Proteomes" id="UP000315112">
    <property type="component" value="Unassembled WGS sequence"/>
</dbReference>
<keyword evidence="3 6" id="KW-1133">Transmembrane helix</keyword>
<reference evidence="9 12" key="3">
    <citation type="submission" date="2019-12" db="EMBL/GenBank/DDBJ databases">
        <title>Draft Genome Sequences of Six Type Strains of the Genus Massilia.</title>
        <authorList>
            <person name="Miess H."/>
            <person name="Frediansyah A."/>
            <person name="Goeker M."/>
            <person name="Gross H."/>
        </authorList>
    </citation>
    <scope>NUCLEOTIDE SEQUENCE [LARGE SCALE GENOMIC DNA]</scope>
    <source>
        <strain evidence="9 12">DSM 26639</strain>
    </source>
</reference>
<keyword evidence="12" id="KW-1185">Reference proteome</keyword>
<keyword evidence="2 6" id="KW-0812">Transmembrane</keyword>
<evidence type="ECO:0000313" key="10">
    <source>
        <dbReference type="EMBL" id="TWI51373.1"/>
    </source>
</evidence>
<dbReference type="EMBL" id="VLKW01000001">
    <property type="protein sequence ID" value="TWI51373.1"/>
    <property type="molecule type" value="Genomic_DNA"/>
</dbReference>
<dbReference type="InterPro" id="IPR037682">
    <property type="entry name" value="TonB_C"/>
</dbReference>
<feature type="compositionally biased region" description="Low complexity" evidence="5">
    <location>
        <begin position="193"/>
        <end position="215"/>
    </location>
</feature>
<evidence type="ECO:0000256" key="5">
    <source>
        <dbReference type="SAM" id="MobiDB-lite"/>
    </source>
</evidence>
<dbReference type="EMBL" id="CP046904">
    <property type="protein sequence ID" value="QGZ41419.1"/>
    <property type="molecule type" value="Genomic_DNA"/>
</dbReference>
<feature type="transmembrane region" description="Helical" evidence="6">
    <location>
        <begin position="131"/>
        <end position="151"/>
    </location>
</feature>
<dbReference type="SMART" id="SM00271">
    <property type="entry name" value="DnaJ"/>
    <property type="match status" value="1"/>
</dbReference>
<dbReference type="Proteomes" id="UP000437862">
    <property type="component" value="Chromosome"/>
</dbReference>
<dbReference type="SUPFAM" id="SSF74653">
    <property type="entry name" value="TolA/TonB C-terminal domain"/>
    <property type="match status" value="1"/>
</dbReference>
<dbReference type="NCBIfam" id="TIGR01352">
    <property type="entry name" value="tonB_Cterm"/>
    <property type="match status" value="1"/>
</dbReference>
<dbReference type="SUPFAM" id="SSF46565">
    <property type="entry name" value="Chaperone J-domain"/>
    <property type="match status" value="1"/>
</dbReference>
<evidence type="ECO:0000256" key="3">
    <source>
        <dbReference type="ARBA" id="ARBA00022989"/>
    </source>
</evidence>
<evidence type="ECO:0000313" key="12">
    <source>
        <dbReference type="Proteomes" id="UP000437862"/>
    </source>
</evidence>
<dbReference type="AlphaFoldDB" id="A0A562Q3S2"/>
<dbReference type="Pfam" id="PF00226">
    <property type="entry name" value="DnaJ"/>
    <property type="match status" value="1"/>
</dbReference>
<feature type="region of interest" description="Disordered" evidence="5">
    <location>
        <begin position="171"/>
        <end position="225"/>
    </location>
</feature>
<dbReference type="GO" id="GO:0055085">
    <property type="term" value="P:transmembrane transport"/>
    <property type="evidence" value="ECO:0007669"/>
    <property type="project" value="InterPro"/>
</dbReference>
<evidence type="ECO:0000256" key="6">
    <source>
        <dbReference type="SAM" id="Phobius"/>
    </source>
</evidence>
<dbReference type="PROSITE" id="PS50076">
    <property type="entry name" value="DNAJ_2"/>
    <property type="match status" value="1"/>
</dbReference>
<keyword evidence="4 6" id="KW-0472">Membrane</keyword>
<evidence type="ECO:0000259" key="7">
    <source>
        <dbReference type="PROSITE" id="PS50076"/>
    </source>
</evidence>
<dbReference type="GO" id="GO:0016020">
    <property type="term" value="C:membrane"/>
    <property type="evidence" value="ECO:0007669"/>
    <property type="project" value="UniProtKB-SubCell"/>
</dbReference>
<feature type="domain" description="J" evidence="7">
    <location>
        <begin position="6"/>
        <end position="71"/>
    </location>
</feature>
<organism evidence="10 11">
    <name type="scientific">Pseudoduganella flava</name>
    <dbReference type="NCBI Taxonomy" id="871742"/>
    <lineage>
        <taxon>Bacteria</taxon>
        <taxon>Pseudomonadati</taxon>
        <taxon>Pseudomonadota</taxon>
        <taxon>Betaproteobacteria</taxon>
        <taxon>Burkholderiales</taxon>
        <taxon>Oxalobacteraceae</taxon>
        <taxon>Telluria group</taxon>
        <taxon>Pseudoduganella</taxon>
    </lineage>
</organism>
<gene>
    <name evidence="9" type="ORF">GO485_21720</name>
    <name evidence="10" type="ORF">IP92_00357</name>
</gene>
<dbReference type="InterPro" id="IPR036869">
    <property type="entry name" value="J_dom_sf"/>
</dbReference>
<dbReference type="InterPro" id="IPR001623">
    <property type="entry name" value="DnaJ_domain"/>
</dbReference>
<comment type="subcellular location">
    <subcellularLocation>
        <location evidence="1">Membrane</location>
        <topology evidence="1">Single-pass membrane protein</topology>
    </subcellularLocation>
</comment>
<evidence type="ECO:0000256" key="4">
    <source>
        <dbReference type="ARBA" id="ARBA00023136"/>
    </source>
</evidence>
<feature type="domain" description="TonB C-terminal" evidence="8">
    <location>
        <begin position="339"/>
        <end position="427"/>
    </location>
</feature>
<dbReference type="CDD" id="cd06257">
    <property type="entry name" value="DnaJ"/>
    <property type="match status" value="1"/>
</dbReference>
<dbReference type="PANTHER" id="PTHR44825">
    <property type="match status" value="1"/>
</dbReference>
<dbReference type="PRINTS" id="PR00625">
    <property type="entry name" value="JDOMAIN"/>
</dbReference>
<evidence type="ECO:0000256" key="1">
    <source>
        <dbReference type="ARBA" id="ARBA00004167"/>
    </source>
</evidence>
<dbReference type="RefSeq" id="WP_145872809.1">
    <property type="nucleotide sequence ID" value="NZ_CP046904.1"/>
</dbReference>
<accession>A0A562Q3S2</accession>
<dbReference type="Gene3D" id="3.30.1150.10">
    <property type="match status" value="1"/>
</dbReference>
<name>A0A562Q3S2_9BURK</name>
<protein>
    <submittedName>
        <fullName evidence="10">TonB family protein</fullName>
    </submittedName>
</protein>
<dbReference type="InterPro" id="IPR052763">
    <property type="entry name" value="DnaJ_C4"/>
</dbReference>
<evidence type="ECO:0000313" key="9">
    <source>
        <dbReference type="EMBL" id="QGZ41419.1"/>
    </source>
</evidence>
<feature type="region of interest" description="Disordered" evidence="5">
    <location>
        <begin position="85"/>
        <end position="108"/>
    </location>
</feature>
<feature type="region of interest" description="Disordered" evidence="5">
    <location>
        <begin position="254"/>
        <end position="298"/>
    </location>
</feature>
<reference evidence="10" key="2">
    <citation type="submission" date="2019-07" db="EMBL/GenBank/DDBJ databases">
        <authorList>
            <person name="Whitman W."/>
            <person name="Huntemann M."/>
            <person name="Clum A."/>
            <person name="Pillay M."/>
            <person name="Palaniappan K."/>
            <person name="Varghese N."/>
            <person name="Mikhailova N."/>
            <person name="Stamatis D."/>
            <person name="Reddy T."/>
            <person name="Daum C."/>
            <person name="Shapiro N."/>
            <person name="Ivanova N."/>
            <person name="Kyrpides N."/>
            <person name="Woyke T."/>
        </authorList>
    </citation>
    <scope>NUCLEOTIDE SEQUENCE</scope>
    <source>
        <strain evidence="10">CGMCC 1.10685</strain>
    </source>
</reference>
<dbReference type="Pfam" id="PF03544">
    <property type="entry name" value="TonB_C"/>
    <property type="match status" value="1"/>
</dbReference>
<sequence length="427" mass="44349">MTNFQCHYESLKVTRDAPPEVIRAAYRSLSQKHHPDKNGGNPDAARVMSRLNLAYSVLSDAVQRELYDLQLRARAQRHAFHEATADGGAGAVPPDDYASYAEEAPPKQPDAGIGKLSGWFIRHVGARKGRAAAIVFGVLGLALAVLCWSIWNEQRTMHLLEHAASTARDAVPARDAESVPAAEPTVVTKAPDTPAAEPVSATAAPGAASVPASTAQGGGVPPAVAKSSEYERLTALLKSMGLGLYKLDLPAQAARRAAPPPEPGKAAREPAATASARVPAGTPAPASEPAHARDEAPVVAEPARAETKVAAEANRASAAPVANGNVNASANANVESAAPRQPVVIDGRACAPAYPPRAYANGETGAVRMALLVGGDGNVIEAKVKKSSGSSELDRAARKALSQCKFKVSASQAEPAWTTLEYVFSID</sequence>
<dbReference type="OrthoDB" id="9779622at2"/>
<evidence type="ECO:0000313" key="11">
    <source>
        <dbReference type="Proteomes" id="UP000315112"/>
    </source>
</evidence>